<keyword evidence="3" id="KW-0436">Ligase</keyword>
<reference evidence="3 4" key="1">
    <citation type="journal article" date="2019" name="Int. J. Syst. Evol. Microbiol.">
        <title>The Global Catalogue of Microorganisms (GCM) 10K type strain sequencing project: providing services to taxonomists for standard genome sequencing and annotation.</title>
        <authorList>
            <consortium name="The Broad Institute Genomics Platform"/>
            <consortium name="The Broad Institute Genome Sequencing Center for Infectious Disease"/>
            <person name="Wu L."/>
            <person name="Ma J."/>
        </authorList>
    </citation>
    <scope>NUCLEOTIDE SEQUENCE [LARGE SCALE GENOMIC DNA]</scope>
    <source>
        <strain evidence="3 4">JCM 14942</strain>
    </source>
</reference>
<sequence>MSLPDAAPDVAALVASAAAEHPDRLAVVEAGGRGLTWAELEDEVGRIATGLGRYGVLAGNRVMLVLGNRLEFVTTYLGVLRAQAVAVPVNPGSTPTELAAMLVDCGARLVVADAATAGAVREALARSEVATAARDESRPVPRLLLVGAEAEADEGTYDDLRAEPAVPVPPLPDPEKLAVLLYTSGTSGRPRAAMLTHRALLANVDQVAAVEPPMMHSDDVVLGVLPLFHVYGLGAVLGGVIRHRAKLVLAERFDPEGTLDLIEDEACSVVPVAPPVFPAWRGVDALAERLGPVRMILSGSAPLAAETVEEFGALAKVPIHQGYGLTEASPVVTSTLRSGEIKPGSVGAALDGIDIRLVDEEGEPLEAAAADDPGEIQIRGRNLFSGYWPDGQDGPGDDGWWSTGDVGFLDADGDLFLVDRVKELVIVSGFNVYPTEVEAVLEDVDGVRQAAVLGVPDEQTGEAVVAYVVPDDETTGSADEGVATALRAAVRAAAEERLAPYKRPVRIEVVDTLPRTVTGKIRKGVLRGAERRKALGILE</sequence>
<dbReference type="EMBL" id="BAAAOR010000004">
    <property type="protein sequence ID" value="GAA1504478.1"/>
    <property type="molecule type" value="Genomic_DNA"/>
</dbReference>
<dbReference type="Proteomes" id="UP001500842">
    <property type="component" value="Unassembled WGS sequence"/>
</dbReference>
<evidence type="ECO:0000259" key="2">
    <source>
        <dbReference type="Pfam" id="PF13193"/>
    </source>
</evidence>
<dbReference type="PANTHER" id="PTHR43767:SF1">
    <property type="entry name" value="NONRIBOSOMAL PEPTIDE SYNTHASE PES1 (EUROFUNG)-RELATED"/>
    <property type="match status" value="1"/>
</dbReference>
<dbReference type="SUPFAM" id="SSF56801">
    <property type="entry name" value="Acetyl-CoA synthetase-like"/>
    <property type="match status" value="1"/>
</dbReference>
<dbReference type="Gene3D" id="3.30.300.30">
    <property type="match status" value="1"/>
</dbReference>
<proteinExistence type="predicted"/>
<dbReference type="InterPro" id="IPR025110">
    <property type="entry name" value="AMP-bd_C"/>
</dbReference>
<organism evidence="3 4">
    <name type="scientific">Nocardioides humi</name>
    <dbReference type="NCBI Taxonomy" id="449461"/>
    <lineage>
        <taxon>Bacteria</taxon>
        <taxon>Bacillati</taxon>
        <taxon>Actinomycetota</taxon>
        <taxon>Actinomycetes</taxon>
        <taxon>Propionibacteriales</taxon>
        <taxon>Nocardioidaceae</taxon>
        <taxon>Nocardioides</taxon>
    </lineage>
</organism>
<evidence type="ECO:0000313" key="4">
    <source>
        <dbReference type="Proteomes" id="UP001500842"/>
    </source>
</evidence>
<evidence type="ECO:0000259" key="1">
    <source>
        <dbReference type="Pfam" id="PF00501"/>
    </source>
</evidence>
<evidence type="ECO:0000313" key="3">
    <source>
        <dbReference type="EMBL" id="GAA1504478.1"/>
    </source>
</evidence>
<accession>A0ABN1ZU69</accession>
<feature type="domain" description="AMP-binding enzyme C-terminal" evidence="2">
    <location>
        <begin position="436"/>
        <end position="520"/>
    </location>
</feature>
<dbReference type="Pfam" id="PF13193">
    <property type="entry name" value="AMP-binding_C"/>
    <property type="match status" value="1"/>
</dbReference>
<dbReference type="InterPro" id="IPR000873">
    <property type="entry name" value="AMP-dep_synth/lig_dom"/>
</dbReference>
<comment type="caution">
    <text evidence="3">The sequence shown here is derived from an EMBL/GenBank/DDBJ whole genome shotgun (WGS) entry which is preliminary data.</text>
</comment>
<dbReference type="Pfam" id="PF00501">
    <property type="entry name" value="AMP-binding"/>
    <property type="match status" value="1"/>
</dbReference>
<dbReference type="InterPro" id="IPR050237">
    <property type="entry name" value="ATP-dep_AMP-bd_enzyme"/>
</dbReference>
<dbReference type="InterPro" id="IPR020845">
    <property type="entry name" value="AMP-binding_CS"/>
</dbReference>
<dbReference type="RefSeq" id="WP_141005934.1">
    <property type="nucleotide sequence ID" value="NZ_BAAAOR010000004.1"/>
</dbReference>
<dbReference type="GO" id="GO:0016874">
    <property type="term" value="F:ligase activity"/>
    <property type="evidence" value="ECO:0007669"/>
    <property type="project" value="UniProtKB-KW"/>
</dbReference>
<keyword evidence="4" id="KW-1185">Reference proteome</keyword>
<protein>
    <submittedName>
        <fullName evidence="3">Long-chain fatty acid--CoA ligase</fullName>
    </submittedName>
</protein>
<name>A0ABN1ZU69_9ACTN</name>
<dbReference type="PANTHER" id="PTHR43767">
    <property type="entry name" value="LONG-CHAIN-FATTY-ACID--COA LIGASE"/>
    <property type="match status" value="1"/>
</dbReference>
<dbReference type="PROSITE" id="PS00455">
    <property type="entry name" value="AMP_BINDING"/>
    <property type="match status" value="1"/>
</dbReference>
<dbReference type="InterPro" id="IPR045851">
    <property type="entry name" value="AMP-bd_C_sf"/>
</dbReference>
<dbReference type="InterPro" id="IPR042099">
    <property type="entry name" value="ANL_N_sf"/>
</dbReference>
<feature type="domain" description="AMP-dependent synthetase/ligase" evidence="1">
    <location>
        <begin position="16"/>
        <end position="388"/>
    </location>
</feature>
<gene>
    <name evidence="3" type="ORF">GCM10009788_04850</name>
</gene>
<dbReference type="Gene3D" id="3.40.50.12780">
    <property type="entry name" value="N-terminal domain of ligase-like"/>
    <property type="match status" value="1"/>
</dbReference>